<evidence type="ECO:0000313" key="8">
    <source>
        <dbReference type="Proteomes" id="UP001500984"/>
    </source>
</evidence>
<feature type="domain" description="HTH tetR-type" evidence="6">
    <location>
        <begin position="8"/>
        <end position="68"/>
    </location>
</feature>
<dbReference type="InterPro" id="IPR009057">
    <property type="entry name" value="Homeodomain-like_sf"/>
</dbReference>
<dbReference type="SUPFAM" id="SSF48498">
    <property type="entry name" value="Tetracyclin repressor-like, C-terminal domain"/>
    <property type="match status" value="1"/>
</dbReference>
<evidence type="ECO:0000313" key="7">
    <source>
        <dbReference type="EMBL" id="GAA2097517.1"/>
    </source>
</evidence>
<comment type="caution">
    <text evidence="7">The sequence shown here is derived from an EMBL/GenBank/DDBJ whole genome shotgun (WGS) entry which is preliminary data.</text>
</comment>
<feature type="DNA-binding region" description="H-T-H motif" evidence="5">
    <location>
        <begin position="31"/>
        <end position="50"/>
    </location>
</feature>
<dbReference type="PANTHER" id="PTHR30055">
    <property type="entry name" value="HTH-TYPE TRANSCRIPTIONAL REGULATOR RUTR"/>
    <property type="match status" value="1"/>
</dbReference>
<keyword evidence="1" id="KW-0678">Repressor</keyword>
<dbReference type="InterPro" id="IPR039538">
    <property type="entry name" value="BetI_C"/>
</dbReference>
<keyword evidence="2" id="KW-0805">Transcription regulation</keyword>
<dbReference type="InterPro" id="IPR036271">
    <property type="entry name" value="Tet_transcr_reg_TetR-rel_C_sf"/>
</dbReference>
<dbReference type="Pfam" id="PF13977">
    <property type="entry name" value="TetR_C_6"/>
    <property type="match status" value="1"/>
</dbReference>
<proteinExistence type="predicted"/>
<keyword evidence="3 5" id="KW-0238">DNA-binding</keyword>
<dbReference type="PANTHER" id="PTHR30055:SF234">
    <property type="entry name" value="HTH-TYPE TRANSCRIPTIONAL REGULATOR BETI"/>
    <property type="match status" value="1"/>
</dbReference>
<accession>A0ABN2WT50</accession>
<evidence type="ECO:0000256" key="4">
    <source>
        <dbReference type="ARBA" id="ARBA00023163"/>
    </source>
</evidence>
<organism evidence="7 8">
    <name type="scientific">Brevibacterium salitolerans</name>
    <dbReference type="NCBI Taxonomy" id="1403566"/>
    <lineage>
        <taxon>Bacteria</taxon>
        <taxon>Bacillati</taxon>
        <taxon>Actinomycetota</taxon>
        <taxon>Actinomycetes</taxon>
        <taxon>Micrococcales</taxon>
        <taxon>Brevibacteriaceae</taxon>
        <taxon>Brevibacterium</taxon>
    </lineage>
</organism>
<evidence type="ECO:0000259" key="6">
    <source>
        <dbReference type="PROSITE" id="PS50977"/>
    </source>
</evidence>
<dbReference type="RefSeq" id="WP_344336955.1">
    <property type="nucleotide sequence ID" value="NZ_BAAAPZ010000007.1"/>
</dbReference>
<keyword evidence="4" id="KW-0804">Transcription</keyword>
<dbReference type="InterPro" id="IPR050109">
    <property type="entry name" value="HTH-type_TetR-like_transc_reg"/>
</dbReference>
<name>A0ABN2WT50_9MICO</name>
<sequence length="197" mass="21878">MPKIIDHDERRDEFAEAVCRLIVREGAANVTTRQIAAEAGYSTGILAHYFADKSEVMKYALTYSHREVYRFVDMDSLDGLDGLYAFMRACLPLDQRRVFLAQVEASYFGLAVGDSEIGSVVSREFDAFNRFVAKLVRSAVEAGELVPSALDGELVSTLRLVMDGISFRVAVGKRIPAPEQLRMLDKAVAEYRVDVSG</sequence>
<dbReference type="Pfam" id="PF00440">
    <property type="entry name" value="TetR_N"/>
    <property type="match status" value="1"/>
</dbReference>
<evidence type="ECO:0000256" key="3">
    <source>
        <dbReference type="ARBA" id="ARBA00023125"/>
    </source>
</evidence>
<dbReference type="Gene3D" id="1.10.357.10">
    <property type="entry name" value="Tetracycline Repressor, domain 2"/>
    <property type="match status" value="1"/>
</dbReference>
<evidence type="ECO:0000256" key="1">
    <source>
        <dbReference type="ARBA" id="ARBA00022491"/>
    </source>
</evidence>
<gene>
    <name evidence="7" type="ORF">GCM10009823_18220</name>
</gene>
<dbReference type="Proteomes" id="UP001500984">
    <property type="component" value="Unassembled WGS sequence"/>
</dbReference>
<dbReference type="EMBL" id="BAAAPZ010000007">
    <property type="protein sequence ID" value="GAA2097517.1"/>
    <property type="molecule type" value="Genomic_DNA"/>
</dbReference>
<evidence type="ECO:0000256" key="5">
    <source>
        <dbReference type="PROSITE-ProRule" id="PRU00335"/>
    </source>
</evidence>
<protein>
    <submittedName>
        <fullName evidence="7">TetR/AcrR family transcriptional regulator</fullName>
    </submittedName>
</protein>
<reference evidence="7 8" key="1">
    <citation type="journal article" date="2019" name="Int. J. Syst. Evol. Microbiol.">
        <title>The Global Catalogue of Microorganisms (GCM) 10K type strain sequencing project: providing services to taxonomists for standard genome sequencing and annotation.</title>
        <authorList>
            <consortium name="The Broad Institute Genomics Platform"/>
            <consortium name="The Broad Institute Genome Sequencing Center for Infectious Disease"/>
            <person name="Wu L."/>
            <person name="Ma J."/>
        </authorList>
    </citation>
    <scope>NUCLEOTIDE SEQUENCE [LARGE SCALE GENOMIC DNA]</scope>
    <source>
        <strain evidence="7 8">JCM 15900</strain>
    </source>
</reference>
<dbReference type="SUPFAM" id="SSF46689">
    <property type="entry name" value="Homeodomain-like"/>
    <property type="match status" value="1"/>
</dbReference>
<keyword evidence="8" id="KW-1185">Reference proteome</keyword>
<evidence type="ECO:0000256" key="2">
    <source>
        <dbReference type="ARBA" id="ARBA00023015"/>
    </source>
</evidence>
<dbReference type="PROSITE" id="PS50977">
    <property type="entry name" value="HTH_TETR_2"/>
    <property type="match status" value="1"/>
</dbReference>
<dbReference type="InterPro" id="IPR001647">
    <property type="entry name" value="HTH_TetR"/>
</dbReference>